<evidence type="ECO:0000256" key="6">
    <source>
        <dbReference type="ARBA" id="ARBA00022692"/>
    </source>
</evidence>
<evidence type="ECO:0000256" key="1">
    <source>
        <dbReference type="ARBA" id="ARBA00003926"/>
    </source>
</evidence>
<feature type="transmembrane region" description="Helical" evidence="16">
    <location>
        <begin position="596"/>
        <end position="618"/>
    </location>
</feature>
<feature type="transmembrane region" description="Helical" evidence="16">
    <location>
        <begin position="520"/>
        <end position="542"/>
    </location>
</feature>
<dbReference type="GO" id="GO:0005525">
    <property type="term" value="F:GTP binding"/>
    <property type="evidence" value="ECO:0007669"/>
    <property type="project" value="UniProtKB-KW"/>
</dbReference>
<dbReference type="InterPro" id="IPR005225">
    <property type="entry name" value="Small_GTP-bd"/>
</dbReference>
<comment type="subcellular location">
    <subcellularLocation>
        <location evidence="16">Cell inner membrane</location>
        <topology evidence="16">Multi-pass membrane protein</topology>
    </subcellularLocation>
    <subcellularLocation>
        <location evidence="2">Cell membrane</location>
        <topology evidence="2">Multi-pass membrane protein</topology>
    </subcellularLocation>
</comment>
<evidence type="ECO:0000256" key="3">
    <source>
        <dbReference type="ARBA" id="ARBA00022448"/>
    </source>
</evidence>
<keyword evidence="7 14" id="KW-0547">Nucleotide-binding</keyword>
<keyword evidence="11 14" id="KW-0342">GTP-binding</keyword>
<dbReference type="InterPro" id="IPR030389">
    <property type="entry name" value="G_FEOB_dom"/>
</dbReference>
<feature type="transmembrane region" description="Helical" evidence="16">
    <location>
        <begin position="381"/>
        <end position="404"/>
    </location>
</feature>
<evidence type="ECO:0000256" key="5">
    <source>
        <dbReference type="ARBA" id="ARBA00022496"/>
    </source>
</evidence>
<dbReference type="PROSITE" id="PS51711">
    <property type="entry name" value="G_FEOB"/>
    <property type="match status" value="1"/>
</dbReference>
<dbReference type="InterPro" id="IPR050860">
    <property type="entry name" value="FeoB_GTPase"/>
</dbReference>
<dbReference type="EMBL" id="RSCL01000018">
    <property type="protein sequence ID" value="RUT01893.1"/>
    <property type="molecule type" value="Genomic_DNA"/>
</dbReference>
<feature type="transmembrane region" description="Helical" evidence="16">
    <location>
        <begin position="303"/>
        <end position="323"/>
    </location>
</feature>
<dbReference type="NCBIfam" id="TIGR00231">
    <property type="entry name" value="small_GTP"/>
    <property type="match status" value="1"/>
</dbReference>
<keyword evidence="15" id="KW-0460">Magnesium</keyword>
<keyword evidence="15" id="KW-0479">Metal-binding</keyword>
<evidence type="ECO:0000256" key="13">
    <source>
        <dbReference type="NCBIfam" id="TIGR00437"/>
    </source>
</evidence>
<evidence type="ECO:0000256" key="2">
    <source>
        <dbReference type="ARBA" id="ARBA00004651"/>
    </source>
</evidence>
<dbReference type="RefSeq" id="WP_127084693.1">
    <property type="nucleotide sequence ID" value="NZ_RSCL01000018.1"/>
</dbReference>
<feature type="binding site" evidence="14">
    <location>
        <begin position="131"/>
        <end position="134"/>
    </location>
    <ligand>
        <name>GTP</name>
        <dbReference type="ChEBI" id="CHEBI:37565"/>
        <label>1</label>
    </ligand>
</feature>
<dbReference type="Gene3D" id="3.40.50.300">
    <property type="entry name" value="P-loop containing nucleotide triphosphate hydrolases"/>
    <property type="match status" value="1"/>
</dbReference>
<keyword evidence="4" id="KW-1003">Cell membrane</keyword>
<dbReference type="OrthoDB" id="9809127at2"/>
<keyword evidence="5 16" id="KW-0410">Iron transport</keyword>
<evidence type="ECO:0000256" key="4">
    <source>
        <dbReference type="ARBA" id="ARBA00022475"/>
    </source>
</evidence>
<keyword evidence="10" id="KW-0406">Ion transport</keyword>
<sequence>MTHCNTCSPSDNQVIEGVKQIAVLGMPNTGKSTFFNRLTGANASVGNWPGITVDLMTATIKMGGQETQVVDLPGIYDLRGFSEDEEVVRTFLTSTPIHLIVIILNSVQLDRQISLALQIQSLGVPAVLLLNMADEAPAFGVEVDHEKISEYLKMPVVPFSAKFGQNYGQAYKTIRDELAKQYQSVIIGDIEAKLPKEAEIATEMEKLLQNAVSNVEDVKENLTTRLDSILLHPVLGLPIFFGAMYLMFQFIYALGIPMQNKLAELLAWVKDTAIEPLLAFLIDLGTWGKFFHDFLIDGLYQGIGTVAAFIPVIFLFFICMAVIEDSGYLSRSAFLMDAFMERLGLDGRSFVMSLMGFGCNVPAIMGLRVMRSPALRMLSMLVIPFSLCSARLNVFVFMTTALFTQRQAPVVLFSLYLFSFLAAIFTAAVFKAQFPNTEPLVLELPPYRLPTFKQMILRAWREAMHFLFWSRRFIVFGVIAIWFCNNFPTNVPPASTQTLSGIIGQITQPILAPLGINPQLAVALIFGFIAKEIVLGGLAVIYATTEDSLGTVIAQQINWVQAYSFMLFTLLYVPCLSTVAAIKAESKSTKFTWMSIAWSVTLAWVTSFIFYQSARFFFHAHLL</sequence>
<name>A0A433V713_9CYAN</name>
<comment type="caution">
    <text evidence="18">The sequence shown here is derived from an EMBL/GenBank/DDBJ whole genome shotgun (WGS) entry which is preliminary data.</text>
</comment>
<keyword evidence="9 16" id="KW-0408">Iron</keyword>
<dbReference type="PANTHER" id="PTHR43185:SF1">
    <property type="entry name" value="FE(2+) TRANSPORTER FEOB"/>
    <property type="match status" value="1"/>
</dbReference>
<keyword evidence="19" id="KW-1185">Reference proteome</keyword>
<evidence type="ECO:0000256" key="9">
    <source>
        <dbReference type="ARBA" id="ARBA00023004"/>
    </source>
</evidence>
<feature type="transmembrane region" description="Helical" evidence="16">
    <location>
        <begin position="463"/>
        <end position="483"/>
    </location>
</feature>
<keyword evidence="12 16" id="KW-0472">Membrane</keyword>
<dbReference type="InterPro" id="IPR011640">
    <property type="entry name" value="Fe2_transport_prot_B_C"/>
</dbReference>
<comment type="function">
    <text evidence="1 16">Probable transporter of a GTP-driven Fe(2+) uptake system.</text>
</comment>
<dbReference type="CDD" id="cd01879">
    <property type="entry name" value="FeoB"/>
    <property type="match status" value="1"/>
</dbReference>
<dbReference type="GO" id="GO:0046872">
    <property type="term" value="F:metal ion binding"/>
    <property type="evidence" value="ECO:0007669"/>
    <property type="project" value="UniProtKB-KW"/>
</dbReference>
<reference evidence="18" key="2">
    <citation type="journal article" date="2019" name="Genome Biol. Evol.">
        <title>Day and night: Metabolic profiles and evolutionary relationships of six axenic non-marine cyanobacteria.</title>
        <authorList>
            <person name="Will S.E."/>
            <person name="Henke P."/>
            <person name="Boedeker C."/>
            <person name="Huang S."/>
            <person name="Brinkmann H."/>
            <person name="Rohde M."/>
            <person name="Jarek M."/>
            <person name="Friedl T."/>
            <person name="Seufert S."/>
            <person name="Schumacher M."/>
            <person name="Overmann J."/>
            <person name="Neumann-Schaal M."/>
            <person name="Petersen J."/>
        </authorList>
    </citation>
    <scope>NUCLEOTIDE SEQUENCE [LARGE SCALE GENOMIC DNA]</scope>
    <source>
        <strain evidence="18">PCC 7102</strain>
    </source>
</reference>
<feature type="binding site" evidence="14">
    <location>
        <begin position="50"/>
        <end position="54"/>
    </location>
    <ligand>
        <name>GTP</name>
        <dbReference type="ChEBI" id="CHEBI:37565"/>
        <label>1</label>
    </ligand>
</feature>
<dbReference type="InterPro" id="IPR006073">
    <property type="entry name" value="GTP-bd"/>
</dbReference>
<dbReference type="InterPro" id="IPR027417">
    <property type="entry name" value="P-loop_NTPase"/>
</dbReference>
<dbReference type="PRINTS" id="PR00326">
    <property type="entry name" value="GTP1OBG"/>
</dbReference>
<feature type="binding site" evidence="15">
    <location>
        <position position="39"/>
    </location>
    <ligand>
        <name>Mg(2+)</name>
        <dbReference type="ChEBI" id="CHEBI:18420"/>
        <label>2</label>
    </ligand>
</feature>
<feature type="domain" description="FeoB-type G" evidence="17">
    <location>
        <begin position="18"/>
        <end position="184"/>
    </location>
</feature>
<proteinExistence type="inferred from homology"/>
<evidence type="ECO:0000256" key="11">
    <source>
        <dbReference type="ARBA" id="ARBA00023134"/>
    </source>
</evidence>
<dbReference type="Proteomes" id="UP000271624">
    <property type="component" value="Unassembled WGS sequence"/>
</dbReference>
<feature type="transmembrane region" description="Helical" evidence="16">
    <location>
        <begin position="229"/>
        <end position="253"/>
    </location>
</feature>
<feature type="binding site" evidence="15">
    <location>
        <position position="36"/>
    </location>
    <ligand>
        <name>Mg(2+)</name>
        <dbReference type="ChEBI" id="CHEBI:18420"/>
        <label>2</label>
    </ligand>
</feature>
<dbReference type="PANTHER" id="PTHR43185">
    <property type="entry name" value="FERROUS IRON TRANSPORT PROTEIN B"/>
    <property type="match status" value="1"/>
</dbReference>
<reference evidence="18" key="1">
    <citation type="submission" date="2018-12" db="EMBL/GenBank/DDBJ databases">
        <authorList>
            <person name="Will S."/>
            <person name="Neumann-Schaal M."/>
            <person name="Henke P."/>
        </authorList>
    </citation>
    <scope>NUCLEOTIDE SEQUENCE</scope>
    <source>
        <strain evidence="18">PCC 7102</strain>
    </source>
</reference>
<feature type="binding site" evidence="15">
    <location>
        <position position="40"/>
    </location>
    <ligand>
        <name>Mg(2+)</name>
        <dbReference type="ChEBI" id="CHEBI:18420"/>
        <label>2</label>
    </ligand>
</feature>
<evidence type="ECO:0000256" key="7">
    <source>
        <dbReference type="ARBA" id="ARBA00022741"/>
    </source>
</evidence>
<keyword evidence="3 16" id="KW-0813">Transport</keyword>
<comment type="similarity">
    <text evidence="16">Belongs to the TRAFAC class TrmE-Era-EngA-EngB-Septin-like GTPase superfamily. FeoB GTPase (TC 9.A.8) family.</text>
</comment>
<dbReference type="Pfam" id="PF02421">
    <property type="entry name" value="FeoB_N"/>
    <property type="match status" value="1"/>
</dbReference>
<dbReference type="GO" id="GO:0015093">
    <property type="term" value="F:ferrous iron transmembrane transporter activity"/>
    <property type="evidence" value="ECO:0007669"/>
    <property type="project" value="UniProtKB-UniRule"/>
</dbReference>
<evidence type="ECO:0000313" key="19">
    <source>
        <dbReference type="Proteomes" id="UP000271624"/>
    </source>
</evidence>
<keyword evidence="6 16" id="KW-0812">Transmembrane</keyword>
<dbReference type="Pfam" id="PF07670">
    <property type="entry name" value="Gate"/>
    <property type="match status" value="2"/>
</dbReference>
<gene>
    <name evidence="18" type="primary">feoB</name>
    <name evidence="18" type="ORF">DSM106972_065160</name>
</gene>
<dbReference type="InterPro" id="IPR011642">
    <property type="entry name" value="Gate_dom"/>
</dbReference>
<evidence type="ECO:0000256" key="12">
    <source>
        <dbReference type="ARBA" id="ARBA00023136"/>
    </source>
</evidence>
<evidence type="ECO:0000259" key="17">
    <source>
        <dbReference type="PROSITE" id="PS51711"/>
    </source>
</evidence>
<evidence type="ECO:0000256" key="14">
    <source>
        <dbReference type="PIRSR" id="PIRSR603373-1"/>
    </source>
</evidence>
<feature type="binding site" evidence="14">
    <location>
        <begin position="25"/>
        <end position="32"/>
    </location>
    <ligand>
        <name>GTP</name>
        <dbReference type="ChEBI" id="CHEBI:37565"/>
        <label>1</label>
    </ligand>
</feature>
<dbReference type="NCBIfam" id="TIGR00437">
    <property type="entry name" value="feoB"/>
    <property type="match status" value="1"/>
</dbReference>
<keyword evidence="8 16" id="KW-1133">Transmembrane helix</keyword>
<evidence type="ECO:0000256" key="16">
    <source>
        <dbReference type="RuleBase" id="RU362098"/>
    </source>
</evidence>
<organism evidence="18 19">
    <name type="scientific">Dulcicalothrix desertica PCC 7102</name>
    <dbReference type="NCBI Taxonomy" id="232991"/>
    <lineage>
        <taxon>Bacteria</taxon>
        <taxon>Bacillati</taxon>
        <taxon>Cyanobacteriota</taxon>
        <taxon>Cyanophyceae</taxon>
        <taxon>Nostocales</taxon>
        <taxon>Calotrichaceae</taxon>
        <taxon>Dulcicalothrix</taxon>
    </lineage>
</organism>
<evidence type="ECO:0000256" key="8">
    <source>
        <dbReference type="ARBA" id="ARBA00022989"/>
    </source>
</evidence>
<feature type="transmembrane region" description="Helical" evidence="16">
    <location>
        <begin position="410"/>
        <end position="430"/>
    </location>
</feature>
<evidence type="ECO:0000256" key="10">
    <source>
        <dbReference type="ARBA" id="ARBA00023065"/>
    </source>
</evidence>
<dbReference type="Pfam" id="PF07664">
    <property type="entry name" value="FeoB_C"/>
    <property type="match status" value="1"/>
</dbReference>
<protein>
    <recommendedName>
        <fullName evidence="13 16">Ferrous iron transport protein B</fullName>
    </recommendedName>
</protein>
<feature type="transmembrane region" description="Helical" evidence="16">
    <location>
        <begin position="350"/>
        <end position="369"/>
    </location>
</feature>
<accession>A0A433V713</accession>
<evidence type="ECO:0000313" key="18">
    <source>
        <dbReference type="EMBL" id="RUT01893.1"/>
    </source>
</evidence>
<feature type="binding site" evidence="14">
    <location>
        <begin position="71"/>
        <end position="74"/>
    </location>
    <ligand>
        <name>GTP</name>
        <dbReference type="ChEBI" id="CHEBI:37565"/>
        <label>1</label>
    </ligand>
</feature>
<feature type="transmembrane region" description="Helical" evidence="16">
    <location>
        <begin position="563"/>
        <end position="584"/>
    </location>
</feature>
<dbReference type="InterPro" id="IPR003373">
    <property type="entry name" value="Fe2_transport_prot-B"/>
</dbReference>
<dbReference type="SUPFAM" id="SSF52540">
    <property type="entry name" value="P-loop containing nucleoside triphosphate hydrolases"/>
    <property type="match status" value="1"/>
</dbReference>
<dbReference type="GO" id="GO:0005886">
    <property type="term" value="C:plasma membrane"/>
    <property type="evidence" value="ECO:0007669"/>
    <property type="project" value="UniProtKB-SubCell"/>
</dbReference>
<dbReference type="AlphaFoldDB" id="A0A433V713"/>
<evidence type="ECO:0000256" key="15">
    <source>
        <dbReference type="PIRSR" id="PIRSR603373-2"/>
    </source>
</evidence>